<reference evidence="2 3" key="1">
    <citation type="journal article" date="2006" name="Science">
        <title>The genome of black cottonwood, Populus trichocarpa (Torr. &amp; Gray).</title>
        <authorList>
            <person name="Tuskan G.A."/>
            <person name="Difazio S."/>
            <person name="Jansson S."/>
            <person name="Bohlmann J."/>
            <person name="Grigoriev I."/>
            <person name="Hellsten U."/>
            <person name="Putnam N."/>
            <person name="Ralph S."/>
            <person name="Rombauts S."/>
            <person name="Salamov A."/>
            <person name="Schein J."/>
            <person name="Sterck L."/>
            <person name="Aerts A."/>
            <person name="Bhalerao R.R."/>
            <person name="Bhalerao R.P."/>
            <person name="Blaudez D."/>
            <person name="Boerjan W."/>
            <person name="Brun A."/>
            <person name="Brunner A."/>
            <person name="Busov V."/>
            <person name="Campbell M."/>
            <person name="Carlson J."/>
            <person name="Chalot M."/>
            <person name="Chapman J."/>
            <person name="Chen G.L."/>
            <person name="Cooper D."/>
            <person name="Coutinho P.M."/>
            <person name="Couturier J."/>
            <person name="Covert S."/>
            <person name="Cronk Q."/>
            <person name="Cunningham R."/>
            <person name="Davis J."/>
            <person name="Degroeve S."/>
            <person name="Dejardin A."/>
            <person name="Depamphilis C."/>
            <person name="Detter J."/>
            <person name="Dirks B."/>
            <person name="Dubchak I."/>
            <person name="Duplessis S."/>
            <person name="Ehlting J."/>
            <person name="Ellis B."/>
            <person name="Gendler K."/>
            <person name="Goodstein D."/>
            <person name="Gribskov M."/>
            <person name="Grimwood J."/>
            <person name="Groover A."/>
            <person name="Gunter L."/>
            <person name="Hamberger B."/>
            <person name="Heinze B."/>
            <person name="Helariutta Y."/>
            <person name="Henrissat B."/>
            <person name="Holligan D."/>
            <person name="Holt R."/>
            <person name="Huang W."/>
            <person name="Islam-Faridi N."/>
            <person name="Jones S."/>
            <person name="Jones-Rhoades M."/>
            <person name="Jorgensen R."/>
            <person name="Joshi C."/>
            <person name="Kangasjarvi J."/>
            <person name="Karlsson J."/>
            <person name="Kelleher C."/>
            <person name="Kirkpatrick R."/>
            <person name="Kirst M."/>
            <person name="Kohler A."/>
            <person name="Kalluri U."/>
            <person name="Larimer F."/>
            <person name="Leebens-Mack J."/>
            <person name="Leple J.C."/>
            <person name="Locascio P."/>
            <person name="Lou Y."/>
            <person name="Lucas S."/>
            <person name="Martin F."/>
            <person name="Montanini B."/>
            <person name="Napoli C."/>
            <person name="Nelson D.R."/>
            <person name="Nelson C."/>
            <person name="Nieminen K."/>
            <person name="Nilsson O."/>
            <person name="Pereda V."/>
            <person name="Peter G."/>
            <person name="Philippe R."/>
            <person name="Pilate G."/>
            <person name="Poliakov A."/>
            <person name="Razumovskaya J."/>
            <person name="Richardson P."/>
            <person name="Rinaldi C."/>
            <person name="Ritland K."/>
            <person name="Rouze P."/>
            <person name="Ryaboy D."/>
            <person name="Schmutz J."/>
            <person name="Schrader J."/>
            <person name="Segerman B."/>
            <person name="Shin H."/>
            <person name="Siddiqui A."/>
            <person name="Sterky F."/>
            <person name="Terry A."/>
            <person name="Tsai C.J."/>
            <person name="Uberbacher E."/>
            <person name="Unneberg P."/>
            <person name="Vahala J."/>
            <person name="Wall K."/>
            <person name="Wessler S."/>
            <person name="Yang G."/>
            <person name="Yin T."/>
            <person name="Douglas C."/>
            <person name="Marra M."/>
            <person name="Sandberg G."/>
            <person name="Van de Peer Y."/>
            <person name="Rokhsar D."/>
        </authorList>
    </citation>
    <scope>NUCLEOTIDE SEQUENCE [LARGE SCALE GENOMIC DNA]</scope>
    <source>
        <strain evidence="3">cv. Nisqually</strain>
    </source>
</reference>
<evidence type="ECO:0000256" key="1">
    <source>
        <dbReference type="SAM" id="MobiDB-lite"/>
    </source>
</evidence>
<dbReference type="Proteomes" id="UP000006729">
    <property type="component" value="Chromosome 5"/>
</dbReference>
<dbReference type="AlphaFoldDB" id="B9NGE7"/>
<keyword evidence="3" id="KW-1185">Reference proteome</keyword>
<feature type="compositionally biased region" description="Polar residues" evidence="1">
    <location>
        <begin position="1"/>
        <end position="11"/>
    </location>
</feature>
<feature type="region of interest" description="Disordered" evidence="1">
    <location>
        <begin position="1"/>
        <end position="70"/>
    </location>
</feature>
<name>B9NGE7_POPTR</name>
<protein>
    <submittedName>
        <fullName evidence="2">Uncharacterized protein</fullName>
    </submittedName>
</protein>
<dbReference type="HOGENOM" id="CLU_203478_0_0_1"/>
<sequence length="70" mass="7496">MACQSCSSKSAYNVEVPKEEVTTQPENAVVQEVATPAVAPQEVKTEKKEDKDASSDKKEEPVKAEVGSSN</sequence>
<proteinExistence type="predicted"/>
<evidence type="ECO:0000313" key="3">
    <source>
        <dbReference type="Proteomes" id="UP000006729"/>
    </source>
</evidence>
<gene>
    <name evidence="2" type="ORF">POPTR_005G019300</name>
</gene>
<dbReference type="InParanoid" id="B9NGE7"/>
<evidence type="ECO:0000313" key="2">
    <source>
        <dbReference type="EMBL" id="PNT34481.1"/>
    </source>
</evidence>
<dbReference type="EMBL" id="CM009294">
    <property type="protein sequence ID" value="PNT34481.1"/>
    <property type="molecule type" value="Genomic_DNA"/>
</dbReference>
<accession>B9NGE7</accession>
<feature type="compositionally biased region" description="Basic and acidic residues" evidence="1">
    <location>
        <begin position="43"/>
        <end position="63"/>
    </location>
</feature>
<organism evidence="2 3">
    <name type="scientific">Populus trichocarpa</name>
    <name type="common">Western balsam poplar</name>
    <name type="synonym">Populus balsamifera subsp. trichocarpa</name>
    <dbReference type="NCBI Taxonomy" id="3694"/>
    <lineage>
        <taxon>Eukaryota</taxon>
        <taxon>Viridiplantae</taxon>
        <taxon>Streptophyta</taxon>
        <taxon>Embryophyta</taxon>
        <taxon>Tracheophyta</taxon>
        <taxon>Spermatophyta</taxon>
        <taxon>Magnoliopsida</taxon>
        <taxon>eudicotyledons</taxon>
        <taxon>Gunneridae</taxon>
        <taxon>Pentapetalae</taxon>
        <taxon>rosids</taxon>
        <taxon>fabids</taxon>
        <taxon>Malpighiales</taxon>
        <taxon>Salicaceae</taxon>
        <taxon>Saliceae</taxon>
        <taxon>Populus</taxon>
    </lineage>
</organism>